<evidence type="ECO:0000259" key="1">
    <source>
        <dbReference type="Pfam" id="PF25912"/>
    </source>
</evidence>
<dbReference type="EMBL" id="JAERQU010000048">
    <property type="protein sequence ID" value="MBS8121293.1"/>
    <property type="molecule type" value="Genomic_DNA"/>
</dbReference>
<dbReference type="Proteomes" id="UP000679371">
    <property type="component" value="Unassembled WGS sequence"/>
</dbReference>
<evidence type="ECO:0000313" key="2">
    <source>
        <dbReference type="EMBL" id="MBS8121293.1"/>
    </source>
</evidence>
<evidence type="ECO:0000313" key="5">
    <source>
        <dbReference type="EMBL" id="MBS8134049.1"/>
    </source>
</evidence>
<dbReference type="EMBL" id="JAERQW010000048">
    <property type="protein sequence ID" value="MBS8130171.1"/>
    <property type="molecule type" value="Genomic_DNA"/>
</dbReference>
<evidence type="ECO:0000313" key="6">
    <source>
        <dbReference type="Proteomes" id="UP000678484"/>
    </source>
</evidence>
<dbReference type="EMBL" id="JAERQX010000050">
    <property type="protein sequence ID" value="MBS8134049.1"/>
    <property type="molecule type" value="Genomic_DNA"/>
</dbReference>
<dbReference type="Proteomes" id="UP000676028">
    <property type="component" value="Unassembled WGS sequence"/>
</dbReference>
<dbReference type="Pfam" id="PF25912">
    <property type="entry name" value="DUF7964"/>
    <property type="match status" value="1"/>
</dbReference>
<accession>A0A8T5CSS8</accession>
<evidence type="ECO:0000313" key="3">
    <source>
        <dbReference type="EMBL" id="MBS8126301.1"/>
    </source>
</evidence>
<comment type="caution">
    <text evidence="4">The sequence shown here is derived from an EMBL/GenBank/DDBJ whole genome shotgun (WGS) entry which is preliminary data.</text>
</comment>
<dbReference type="AlphaFoldDB" id="A0A8T5CSS8"/>
<organism evidence="4 6">
    <name type="scientific">Haloferax volcanii</name>
    <name type="common">Halobacterium volcanii</name>
    <dbReference type="NCBI Taxonomy" id="2246"/>
    <lineage>
        <taxon>Archaea</taxon>
        <taxon>Methanobacteriati</taxon>
        <taxon>Methanobacteriota</taxon>
        <taxon>Stenosarchaea group</taxon>
        <taxon>Halobacteria</taxon>
        <taxon>Halobacteriales</taxon>
        <taxon>Haloferacaceae</taxon>
        <taxon>Haloferax</taxon>
    </lineage>
</organism>
<dbReference type="Proteomes" id="UP000678484">
    <property type="component" value="Unassembled WGS sequence"/>
</dbReference>
<sequence length="70" mass="8085">MAIQDKLPDRPLRVDELNELQTSGGFDSVTTNENPPLGEDHLFIRIGDVEHTLHYTEEKGWHKCGRRELE</sequence>
<dbReference type="RefSeq" id="WP_013035686.1">
    <property type="nucleotide sequence ID" value="NZ_JAERQU010000048.1"/>
</dbReference>
<gene>
    <name evidence="2" type="ORF">JK351_19385</name>
    <name evidence="5" type="ORF">JK352_19415</name>
    <name evidence="4" type="ORF">JK353_19355</name>
    <name evidence="3" type="ORF">JK354_19345</name>
</gene>
<reference evidence="4" key="1">
    <citation type="journal article" date="2021" name="Nat. Microbiol.">
        <title>Cell division in the archaeon Haloferax volcanii relies on two FtsZ proteins with distinct functions in division ring assembly and constriction.</title>
        <authorList>
            <person name="Liao Y."/>
            <person name="Ithurbide S."/>
            <person name="Evenhuis C."/>
            <person name="Loewe J."/>
            <person name="Duggin I.G."/>
        </authorList>
    </citation>
    <scope>NUCLEOTIDE SEQUENCE</scope>
    <source>
        <strain evidence="2">H98</strain>
        <strain evidence="5">ID112 - delta_ftsZ1_delta_ftsZ2</strain>
        <strain evidence="3">ID76 - delta_ftsZ1</strain>
        <strain evidence="4">ID77 - delta_ftsZ2</strain>
    </source>
</reference>
<dbReference type="Proteomes" id="UP000679789">
    <property type="component" value="Unassembled WGS sequence"/>
</dbReference>
<protein>
    <recommendedName>
        <fullName evidence="1">DUF7964 domain-containing protein</fullName>
    </recommendedName>
</protein>
<dbReference type="GeneID" id="31787522"/>
<evidence type="ECO:0000313" key="4">
    <source>
        <dbReference type="EMBL" id="MBS8130171.1"/>
    </source>
</evidence>
<dbReference type="EMBL" id="JAERQV010000047">
    <property type="protein sequence ID" value="MBS8126301.1"/>
    <property type="molecule type" value="Genomic_DNA"/>
</dbReference>
<feature type="domain" description="DUF7964" evidence="1">
    <location>
        <begin position="5"/>
        <end position="63"/>
    </location>
</feature>
<proteinExistence type="predicted"/>
<dbReference type="InterPro" id="IPR058270">
    <property type="entry name" value="DUF7964"/>
</dbReference>
<name>A0A8T5CSS8_HALVO</name>